<reference evidence="3" key="1">
    <citation type="submission" date="2018-12" db="EMBL/GenBank/DDBJ databases">
        <title>Tengunoibacter tsumagoiensis gen. nov., sp. nov., Dictyobacter kobayashii sp. nov., D. alpinus sp. nov., and D. joshuensis sp. nov. and description of Dictyobacteraceae fam. nov. within the order Ktedonobacterales isolated from Tengu-no-mugimeshi.</title>
        <authorList>
            <person name="Wang C.M."/>
            <person name="Zheng Y."/>
            <person name="Sakai Y."/>
            <person name="Toyoda A."/>
            <person name="Minakuchi Y."/>
            <person name="Abe K."/>
            <person name="Yokota A."/>
            <person name="Yabe S."/>
        </authorList>
    </citation>
    <scope>NUCLEOTIDE SEQUENCE [LARGE SCALE GENOMIC DNA]</scope>
    <source>
        <strain evidence="3">Uno11</strain>
    </source>
</reference>
<dbReference type="Pfam" id="PF22422">
    <property type="entry name" value="MGH1-like_GH"/>
    <property type="match status" value="1"/>
</dbReference>
<dbReference type="InterPro" id="IPR008928">
    <property type="entry name" value="6-hairpin_glycosidase_sf"/>
</dbReference>
<proteinExistence type="predicted"/>
<keyword evidence="3" id="KW-1185">Reference proteome</keyword>
<dbReference type="RefSeq" id="WP_126551127.1">
    <property type="nucleotide sequence ID" value="NZ_BIFS01000001.1"/>
</dbReference>
<dbReference type="EMBL" id="BIFS01000001">
    <property type="protein sequence ID" value="GCE19254.1"/>
    <property type="molecule type" value="Genomic_DNA"/>
</dbReference>
<sequence length="175" mass="19397">MRKDMFSGWGMRTLSTQAARYNPLSYHNGSVWPHDTALVGTGFALYDGKEEAGQLLKSLFDASQHFADARLPELYCGFERREGYGPTRYPVSCSPQAWAAGAPVALLFSLLGLHPNAAESRLTIHQPTLPDWLTSLEINGLSVGSQRLHLRFNRQGSQTDVSIGRDNSVDVRVLY</sequence>
<dbReference type="AlphaFoldDB" id="A0A402AJL5"/>
<feature type="domain" description="Mannosylglycerate hydrolase MGH1-like glycoside hydrolase" evidence="1">
    <location>
        <begin position="8"/>
        <end position="75"/>
    </location>
</feature>
<dbReference type="Gene3D" id="1.50.10.10">
    <property type="match status" value="1"/>
</dbReference>
<protein>
    <recommendedName>
        <fullName evidence="1">Mannosylglycerate hydrolase MGH1-like glycoside hydrolase domain-containing protein</fullName>
    </recommendedName>
</protein>
<accession>A0A402AJL5</accession>
<evidence type="ECO:0000313" key="3">
    <source>
        <dbReference type="Proteomes" id="UP000287188"/>
    </source>
</evidence>
<dbReference type="Proteomes" id="UP000287188">
    <property type="component" value="Unassembled WGS sequence"/>
</dbReference>
<dbReference type="SUPFAM" id="SSF48208">
    <property type="entry name" value="Six-hairpin glycosidases"/>
    <property type="match status" value="1"/>
</dbReference>
<dbReference type="InterPro" id="IPR012341">
    <property type="entry name" value="6hp_glycosidase-like_sf"/>
</dbReference>
<gene>
    <name evidence="2" type="ORF">KDK_30540</name>
</gene>
<comment type="caution">
    <text evidence="2">The sequence shown here is derived from an EMBL/GenBank/DDBJ whole genome shotgun (WGS) entry which is preliminary data.</text>
</comment>
<dbReference type="GO" id="GO:0005975">
    <property type="term" value="P:carbohydrate metabolic process"/>
    <property type="evidence" value="ECO:0007669"/>
    <property type="project" value="InterPro"/>
</dbReference>
<organism evidence="2 3">
    <name type="scientific">Dictyobacter kobayashii</name>
    <dbReference type="NCBI Taxonomy" id="2014872"/>
    <lineage>
        <taxon>Bacteria</taxon>
        <taxon>Bacillati</taxon>
        <taxon>Chloroflexota</taxon>
        <taxon>Ktedonobacteria</taxon>
        <taxon>Ktedonobacterales</taxon>
        <taxon>Dictyobacteraceae</taxon>
        <taxon>Dictyobacter</taxon>
    </lineage>
</organism>
<dbReference type="InterPro" id="IPR054491">
    <property type="entry name" value="MGH1-like_GH"/>
</dbReference>
<name>A0A402AJL5_9CHLR</name>
<evidence type="ECO:0000313" key="2">
    <source>
        <dbReference type="EMBL" id="GCE19254.1"/>
    </source>
</evidence>
<dbReference type="OrthoDB" id="9759959at2"/>
<evidence type="ECO:0000259" key="1">
    <source>
        <dbReference type="Pfam" id="PF22422"/>
    </source>
</evidence>